<dbReference type="PANTHER" id="PTHR43308:SF5">
    <property type="entry name" value="S-LAYER PROTEIN _ PEPTIDOGLYCAN ENDO-BETA-N-ACETYLGLUCOSAMINIDASE"/>
    <property type="match status" value="1"/>
</dbReference>
<evidence type="ECO:0000313" key="4">
    <source>
        <dbReference type="Proteomes" id="UP000531594"/>
    </source>
</evidence>
<accession>A0A7X0LTY4</accession>
<feature type="domain" description="SLH" evidence="2">
    <location>
        <begin position="88"/>
        <end position="147"/>
    </location>
</feature>
<dbReference type="PANTHER" id="PTHR43308">
    <property type="entry name" value="OUTER MEMBRANE PROTEIN ALPHA-RELATED"/>
    <property type="match status" value="1"/>
</dbReference>
<dbReference type="Proteomes" id="UP000531594">
    <property type="component" value="Unassembled WGS sequence"/>
</dbReference>
<evidence type="ECO:0000256" key="1">
    <source>
        <dbReference type="ARBA" id="ARBA00022729"/>
    </source>
</evidence>
<evidence type="ECO:0000259" key="2">
    <source>
        <dbReference type="PROSITE" id="PS51272"/>
    </source>
</evidence>
<dbReference type="Pfam" id="PF00395">
    <property type="entry name" value="SLH"/>
    <property type="match status" value="3"/>
</dbReference>
<dbReference type="AlphaFoldDB" id="A0A7X0LTY4"/>
<dbReference type="EMBL" id="JACHGK010000002">
    <property type="protein sequence ID" value="MBB6444371.1"/>
    <property type="molecule type" value="Genomic_DNA"/>
</dbReference>
<dbReference type="InterPro" id="IPR032812">
    <property type="entry name" value="SbsA_Ig"/>
</dbReference>
<dbReference type="Pfam" id="PF13205">
    <property type="entry name" value="Big_5"/>
    <property type="match status" value="1"/>
</dbReference>
<dbReference type="PROSITE" id="PS51272">
    <property type="entry name" value="SLH"/>
    <property type="match status" value="3"/>
</dbReference>
<reference evidence="3 4" key="1">
    <citation type="submission" date="2020-08" db="EMBL/GenBank/DDBJ databases">
        <title>Genomic Encyclopedia of Type Strains, Phase IV (KMG-IV): sequencing the most valuable type-strain genomes for metagenomic binning, comparative biology and taxonomic classification.</title>
        <authorList>
            <person name="Goeker M."/>
        </authorList>
    </citation>
    <scope>NUCLEOTIDE SEQUENCE [LARGE SCALE GENOMIC DNA]</scope>
    <source>
        <strain evidence="3 4">DSM 5391</strain>
    </source>
</reference>
<organism evidence="3 4">
    <name type="scientific">Bacillus benzoevorans</name>
    <dbReference type="NCBI Taxonomy" id="1456"/>
    <lineage>
        <taxon>Bacteria</taxon>
        <taxon>Bacillati</taxon>
        <taxon>Bacillota</taxon>
        <taxon>Bacilli</taxon>
        <taxon>Bacillales</taxon>
        <taxon>Bacillaceae</taxon>
        <taxon>Bacillus</taxon>
    </lineage>
</organism>
<evidence type="ECO:0000313" key="3">
    <source>
        <dbReference type="EMBL" id="MBB6444371.1"/>
    </source>
</evidence>
<feature type="domain" description="SLH" evidence="2">
    <location>
        <begin position="148"/>
        <end position="207"/>
    </location>
</feature>
<dbReference type="RefSeq" id="WP_184523371.1">
    <property type="nucleotide sequence ID" value="NZ_JACHGK010000002.1"/>
</dbReference>
<feature type="domain" description="SLH" evidence="2">
    <location>
        <begin position="24"/>
        <end position="87"/>
    </location>
</feature>
<protein>
    <recommendedName>
        <fullName evidence="2">SLH domain-containing protein</fullName>
    </recommendedName>
</protein>
<gene>
    <name evidence="3" type="ORF">HNR53_000979</name>
</gene>
<comment type="caution">
    <text evidence="3">The sequence shown here is derived from an EMBL/GenBank/DDBJ whole genome shotgun (WGS) entry which is preliminary data.</text>
</comment>
<dbReference type="InterPro" id="IPR001119">
    <property type="entry name" value="SLH_dom"/>
</dbReference>
<proteinExistence type="predicted"/>
<keyword evidence="1" id="KW-0732">Signal</keyword>
<keyword evidence="4" id="KW-1185">Reference proteome</keyword>
<name>A0A7X0LTY4_9BACI</name>
<sequence>MRRLLILTAIVLVLFLTAPMSGLAIGTFKDVSYNYTFLEEVEFLSSKKIISGYEDGTFKPYNSVTRGEAAIMIGRALELDGEPKNTKFRDVTSNVTGSGYIASAIEKGIITGYLDGTYRPYEKVTRGQMAILLNRAFRLTDSHPENKFIDISSNMSAYQSIINASALGIAKGFSDGSFRPEVILNRGEFSAFLARAIEPSLRVAETFAVESISGWEPGPSMEAVDIDHEWVIMFNDEVDWSNKSQYIYAVRERDNKRINLYIEKDGRKSLKFRLDKQFNFGETYSLFITKDVASTAGHSLAEPLQLKFQINQPDFNLKKIVEQDGMQFDFQLDQSNEKIFTKVTATNTTSETIPYIGFSSCDKGLNGALFIDTKDGPTTVGSQWMTIYGGCLTYLPQYQLQPGASIELMTVFYPPTEPVNGELYVKVIFQRGTSSNDYSYSPIEIFIPLEEFDGK</sequence>
<dbReference type="InterPro" id="IPR051465">
    <property type="entry name" value="Cell_Envelope_Struct_Comp"/>
</dbReference>